<dbReference type="RefSeq" id="WP_191142574.1">
    <property type="nucleotide sequence ID" value="NZ_JACXAH010000026.1"/>
</dbReference>
<gene>
    <name evidence="2" type="ORF">IC620_14225</name>
</gene>
<dbReference type="GO" id="GO:0008289">
    <property type="term" value="F:lipid binding"/>
    <property type="evidence" value="ECO:0007669"/>
    <property type="project" value="UniProtKB-KW"/>
</dbReference>
<dbReference type="EMBL" id="JACXAH010000026">
    <property type="protein sequence ID" value="MBD1373507.1"/>
    <property type="molecule type" value="Genomic_DNA"/>
</dbReference>
<dbReference type="NCBIfam" id="TIGR00762">
    <property type="entry name" value="DegV"/>
    <property type="match status" value="1"/>
</dbReference>
<organism evidence="2 3">
    <name type="scientific">Polycladospora coralii</name>
    <dbReference type="NCBI Taxonomy" id="2771432"/>
    <lineage>
        <taxon>Bacteria</taxon>
        <taxon>Bacillati</taxon>
        <taxon>Bacillota</taxon>
        <taxon>Bacilli</taxon>
        <taxon>Bacillales</taxon>
        <taxon>Thermoactinomycetaceae</taxon>
        <taxon>Polycladospora</taxon>
    </lineage>
</organism>
<protein>
    <submittedName>
        <fullName evidence="2">DegV family protein</fullName>
    </submittedName>
</protein>
<dbReference type="SUPFAM" id="SSF82549">
    <property type="entry name" value="DAK1/DegV-like"/>
    <property type="match status" value="1"/>
</dbReference>
<dbReference type="Gene3D" id="3.30.1180.10">
    <property type="match status" value="1"/>
</dbReference>
<dbReference type="PROSITE" id="PS51482">
    <property type="entry name" value="DEGV"/>
    <property type="match status" value="1"/>
</dbReference>
<accession>A0A926NBG6</accession>
<dbReference type="InterPro" id="IPR003797">
    <property type="entry name" value="DegV"/>
</dbReference>
<dbReference type="Gene3D" id="3.40.50.10170">
    <property type="match status" value="1"/>
</dbReference>
<dbReference type="PANTHER" id="PTHR33434">
    <property type="entry name" value="DEGV DOMAIN-CONTAINING PROTEIN DR_1986-RELATED"/>
    <property type="match status" value="1"/>
</dbReference>
<dbReference type="Proteomes" id="UP000661691">
    <property type="component" value="Unassembled WGS sequence"/>
</dbReference>
<evidence type="ECO:0000256" key="1">
    <source>
        <dbReference type="ARBA" id="ARBA00023121"/>
    </source>
</evidence>
<sequence length="286" mass="32453">MHKKIAWVTDSTAQIPENLLLQHDIFVIPLGILFYDQVYAEGVDLNTTELYDKIVHYKSIPTTSQPTIGQFVSLYEKLKESFDHIIAVHLSSELSGTYQTSLMAAQMVDHPIEVVDTRILSYPLTMMIEKGIHLAQTGMEPSQIADILRLEHKRFDNYILVGNLEQLYKGGRLNGVQLFLGSILKIKPVLCIRDGGVQLFGRFRTQRRALRTILNQLHTAKQQHVIRRIMILQADVMEEALQIKQTLLQSYKDIEIYIGPLSGTIGVHGGRGSLVIAWMREDSDSK</sequence>
<dbReference type="InterPro" id="IPR043168">
    <property type="entry name" value="DegV_C"/>
</dbReference>
<evidence type="ECO:0000313" key="2">
    <source>
        <dbReference type="EMBL" id="MBD1373507.1"/>
    </source>
</evidence>
<dbReference type="PANTHER" id="PTHR33434:SF2">
    <property type="entry name" value="FATTY ACID-BINDING PROTEIN TM_1468"/>
    <property type="match status" value="1"/>
</dbReference>
<comment type="caution">
    <text evidence="2">The sequence shown here is derived from an EMBL/GenBank/DDBJ whole genome shotgun (WGS) entry which is preliminary data.</text>
</comment>
<dbReference type="InterPro" id="IPR050270">
    <property type="entry name" value="DegV_domain_contain"/>
</dbReference>
<name>A0A926NBG6_9BACL</name>
<evidence type="ECO:0000313" key="3">
    <source>
        <dbReference type="Proteomes" id="UP000661691"/>
    </source>
</evidence>
<keyword evidence="3" id="KW-1185">Reference proteome</keyword>
<keyword evidence="1" id="KW-0446">Lipid-binding</keyword>
<dbReference type="AlphaFoldDB" id="A0A926NBG6"/>
<proteinExistence type="predicted"/>
<reference evidence="2" key="1">
    <citation type="submission" date="2020-09" db="EMBL/GenBank/DDBJ databases">
        <title>A novel bacterium of genus Hazenella, isolated from South China Sea.</title>
        <authorList>
            <person name="Huang H."/>
            <person name="Mo K."/>
            <person name="Hu Y."/>
        </authorList>
    </citation>
    <scope>NUCLEOTIDE SEQUENCE</scope>
    <source>
        <strain evidence="2">IB182357</strain>
    </source>
</reference>
<dbReference type="Pfam" id="PF02645">
    <property type="entry name" value="DegV"/>
    <property type="match status" value="1"/>
</dbReference>